<dbReference type="PANTHER" id="PTHR38097:SF2">
    <property type="entry name" value="DNA-BINDING PROTEIN STPA"/>
    <property type="match status" value="1"/>
</dbReference>
<keyword evidence="9" id="KW-1185">Reference proteome</keyword>
<dbReference type="KEGG" id="hcz:G9Q37_01190"/>
<dbReference type="PANTHER" id="PTHR38097">
    <property type="match status" value="1"/>
</dbReference>
<dbReference type="SUPFAM" id="SSF81273">
    <property type="entry name" value="H-NS histone-like proteins"/>
    <property type="match status" value="1"/>
</dbReference>
<dbReference type="GO" id="GO:0009295">
    <property type="term" value="C:nucleoid"/>
    <property type="evidence" value="ECO:0007669"/>
    <property type="project" value="UniProtKB-SubCell"/>
</dbReference>
<accession>A0A6G8ICD5</accession>
<proteinExistence type="inferred from homology"/>
<dbReference type="InterPro" id="IPR037150">
    <property type="entry name" value="H-NS_C_dom_sf"/>
</dbReference>
<keyword evidence="4" id="KW-0238">DNA-binding</keyword>
<dbReference type="RefSeq" id="WP_166223349.1">
    <property type="nucleotide sequence ID" value="NZ_CP049989.1"/>
</dbReference>
<dbReference type="GO" id="GO:0003677">
    <property type="term" value="F:DNA binding"/>
    <property type="evidence" value="ECO:0007669"/>
    <property type="project" value="UniProtKB-KW"/>
</dbReference>
<feature type="region of interest" description="Disordered" evidence="6">
    <location>
        <begin position="49"/>
        <end position="81"/>
    </location>
</feature>
<protein>
    <submittedName>
        <fullName evidence="8">H-NS histone family protein</fullName>
    </submittedName>
</protein>
<dbReference type="Proteomes" id="UP000503162">
    <property type="component" value="Chromosome"/>
</dbReference>
<feature type="domain" description="DNA-binding protein H-NS-like C-terminal" evidence="7">
    <location>
        <begin position="58"/>
        <end position="102"/>
    </location>
</feature>
<dbReference type="Pfam" id="PF00816">
    <property type="entry name" value="Histone_HNS"/>
    <property type="match status" value="1"/>
</dbReference>
<sequence length="102" mass="10681">MATYSELMAQAQNLMAQAEQARKAELASVIADIKAKMKQFGITPADLGGGAPVAGGKRAAKPASAPKYRGPNGELWAGGPGRKPQWVRDVLAAGKSLDSYRI</sequence>
<evidence type="ECO:0000256" key="5">
    <source>
        <dbReference type="SAM" id="Coils"/>
    </source>
</evidence>
<evidence type="ECO:0000256" key="3">
    <source>
        <dbReference type="ARBA" id="ARBA00022490"/>
    </source>
</evidence>
<evidence type="ECO:0000313" key="9">
    <source>
        <dbReference type="Proteomes" id="UP000503162"/>
    </source>
</evidence>
<evidence type="ECO:0000259" key="7">
    <source>
        <dbReference type="SMART" id="SM00528"/>
    </source>
</evidence>
<evidence type="ECO:0000256" key="4">
    <source>
        <dbReference type="ARBA" id="ARBA00023125"/>
    </source>
</evidence>
<organism evidence="8 9">
    <name type="scientific">Hydrogenophaga crocea</name>
    <dbReference type="NCBI Taxonomy" id="2716225"/>
    <lineage>
        <taxon>Bacteria</taxon>
        <taxon>Pseudomonadati</taxon>
        <taxon>Pseudomonadota</taxon>
        <taxon>Betaproteobacteria</taxon>
        <taxon>Burkholderiales</taxon>
        <taxon>Comamonadaceae</taxon>
        <taxon>Hydrogenophaga</taxon>
    </lineage>
</organism>
<evidence type="ECO:0000256" key="1">
    <source>
        <dbReference type="ARBA" id="ARBA00004453"/>
    </source>
</evidence>
<dbReference type="InterPro" id="IPR027444">
    <property type="entry name" value="H-NS_C_dom"/>
</dbReference>
<dbReference type="EMBL" id="CP049989">
    <property type="protein sequence ID" value="QIM50837.1"/>
    <property type="molecule type" value="Genomic_DNA"/>
</dbReference>
<reference evidence="8 9" key="1">
    <citation type="submission" date="2020-03" db="EMBL/GenBank/DDBJ databases">
        <title>Hydrogenophaga sp. nov. isolated from cyanobacterial mat.</title>
        <authorList>
            <person name="Thorat V."/>
            <person name="Kirdat K."/>
            <person name="Tiwarekar B."/>
            <person name="Costa E.D."/>
            <person name="Yadav A."/>
        </authorList>
    </citation>
    <scope>NUCLEOTIDE SEQUENCE [LARGE SCALE GENOMIC DNA]</scope>
    <source>
        <strain evidence="8 9">BA0156</strain>
    </source>
</reference>
<dbReference type="AlphaFoldDB" id="A0A6G8ICD5"/>
<dbReference type="SMART" id="SM00528">
    <property type="entry name" value="HNS"/>
    <property type="match status" value="1"/>
</dbReference>
<evidence type="ECO:0000256" key="2">
    <source>
        <dbReference type="ARBA" id="ARBA00010610"/>
    </source>
</evidence>
<feature type="coiled-coil region" evidence="5">
    <location>
        <begin position="1"/>
        <end position="28"/>
    </location>
</feature>
<gene>
    <name evidence="8" type="ORF">G9Q37_01190</name>
</gene>
<name>A0A6G8ICD5_9BURK</name>
<keyword evidence="5" id="KW-0175">Coiled coil</keyword>
<comment type="subcellular location">
    <subcellularLocation>
        <location evidence="1">Cytoplasm</location>
        <location evidence="1">Nucleoid</location>
    </subcellularLocation>
</comment>
<keyword evidence="3" id="KW-0963">Cytoplasm</keyword>
<comment type="similarity">
    <text evidence="2">Belongs to the histone-like protein H-NS family.</text>
</comment>
<dbReference type="Gene3D" id="4.10.430.10">
    <property type="entry name" value="Histone-like protein H-NS, C-terminal domain"/>
    <property type="match status" value="1"/>
</dbReference>
<evidence type="ECO:0000313" key="8">
    <source>
        <dbReference type="EMBL" id="QIM50837.1"/>
    </source>
</evidence>
<evidence type="ECO:0000256" key="6">
    <source>
        <dbReference type="SAM" id="MobiDB-lite"/>
    </source>
</evidence>